<dbReference type="Proteomes" id="UP000632125">
    <property type="component" value="Unassembled WGS sequence"/>
</dbReference>
<evidence type="ECO:0000313" key="2">
    <source>
        <dbReference type="EMBL" id="MBD2870025.1"/>
    </source>
</evidence>
<organism evidence="2 3">
    <name type="scientific">Paenibacillus arenilitoris</name>
    <dbReference type="NCBI Taxonomy" id="2772299"/>
    <lineage>
        <taxon>Bacteria</taxon>
        <taxon>Bacillati</taxon>
        <taxon>Bacillota</taxon>
        <taxon>Bacilli</taxon>
        <taxon>Bacillales</taxon>
        <taxon>Paenibacillaceae</taxon>
        <taxon>Paenibacillus</taxon>
    </lineage>
</organism>
<keyword evidence="3" id="KW-1185">Reference proteome</keyword>
<dbReference type="EMBL" id="JACXIY010000017">
    <property type="protein sequence ID" value="MBD2870025.1"/>
    <property type="molecule type" value="Genomic_DNA"/>
</dbReference>
<feature type="transmembrane region" description="Helical" evidence="1">
    <location>
        <begin position="29"/>
        <end position="48"/>
    </location>
</feature>
<gene>
    <name evidence="2" type="ORF">IDH41_15660</name>
</gene>
<keyword evidence="1" id="KW-0472">Membrane</keyword>
<proteinExistence type="predicted"/>
<keyword evidence="1" id="KW-1133">Transmembrane helix</keyword>
<sequence length="68" mass="7859">MIGLMTAYILFGAAGFIFLRNLRMQRREGWTFAIMTGVGFILWASIVIGRPLDLNRAIAWMIDNTFYR</sequence>
<dbReference type="AlphaFoldDB" id="A0A927CQY9"/>
<keyword evidence="1" id="KW-0812">Transmembrane</keyword>
<accession>A0A927CQY9</accession>
<protein>
    <submittedName>
        <fullName evidence="2">Uncharacterized protein</fullName>
    </submittedName>
</protein>
<feature type="transmembrane region" description="Helical" evidence="1">
    <location>
        <begin position="6"/>
        <end position="22"/>
    </location>
</feature>
<dbReference type="RefSeq" id="WP_190862605.1">
    <property type="nucleotide sequence ID" value="NZ_JACXIY010000017.1"/>
</dbReference>
<reference evidence="2" key="1">
    <citation type="submission" date="2020-09" db="EMBL/GenBank/DDBJ databases">
        <title>A novel bacterium of genus Paenibacillus, isolated from South China Sea.</title>
        <authorList>
            <person name="Huang H."/>
            <person name="Mo K."/>
            <person name="Hu Y."/>
        </authorList>
    </citation>
    <scope>NUCLEOTIDE SEQUENCE</scope>
    <source>
        <strain evidence="2">IB182493</strain>
    </source>
</reference>
<name>A0A927CQY9_9BACL</name>
<comment type="caution">
    <text evidence="2">The sequence shown here is derived from an EMBL/GenBank/DDBJ whole genome shotgun (WGS) entry which is preliminary data.</text>
</comment>
<evidence type="ECO:0000313" key="3">
    <source>
        <dbReference type="Proteomes" id="UP000632125"/>
    </source>
</evidence>
<evidence type="ECO:0000256" key="1">
    <source>
        <dbReference type="SAM" id="Phobius"/>
    </source>
</evidence>